<gene>
    <name evidence="2" type="ORF">RALSY_40115</name>
</gene>
<dbReference type="Pfam" id="PF24838">
    <property type="entry name" value="8xMP"/>
    <property type="match status" value="1"/>
</dbReference>
<reference evidence="2" key="2">
    <citation type="submission" date="2011-04" db="EMBL/GenBank/DDBJ databases">
        <authorList>
            <person name="Genoscope - CEA"/>
        </authorList>
    </citation>
    <scope>NUCLEOTIDE SEQUENCE</scope>
    <source>
        <strain evidence="2">R24</strain>
    </source>
</reference>
<protein>
    <recommendedName>
        <fullName evidence="3">Transmembrane protein</fullName>
    </recommendedName>
</protein>
<dbReference type="InterPro" id="IPR056918">
    <property type="entry name" value="8xMP"/>
</dbReference>
<evidence type="ECO:0008006" key="3">
    <source>
        <dbReference type="Google" id="ProtNLM"/>
    </source>
</evidence>
<organism evidence="2">
    <name type="scientific">Ralstonia syzygii R24</name>
    <dbReference type="NCBI Taxonomy" id="907261"/>
    <lineage>
        <taxon>Bacteria</taxon>
        <taxon>Pseudomonadati</taxon>
        <taxon>Pseudomonadota</taxon>
        <taxon>Betaproteobacteria</taxon>
        <taxon>Burkholderiales</taxon>
        <taxon>Burkholderiaceae</taxon>
        <taxon>Ralstonia</taxon>
        <taxon>Ralstonia solanacearum species complex</taxon>
    </lineage>
</organism>
<evidence type="ECO:0000313" key="2">
    <source>
        <dbReference type="EMBL" id="CCA85918.1"/>
    </source>
</evidence>
<feature type="transmembrane region" description="Helical" evidence="1">
    <location>
        <begin position="62"/>
        <end position="78"/>
    </location>
</feature>
<keyword evidence="1" id="KW-0472">Membrane</keyword>
<feature type="transmembrane region" description="Helical" evidence="1">
    <location>
        <begin position="156"/>
        <end position="178"/>
    </location>
</feature>
<evidence type="ECO:0000256" key="1">
    <source>
        <dbReference type="SAM" id="Phobius"/>
    </source>
</evidence>
<dbReference type="EMBL" id="FR854089">
    <property type="protein sequence ID" value="CCA85918.1"/>
    <property type="molecule type" value="Genomic_DNA"/>
</dbReference>
<reference evidence="2" key="1">
    <citation type="journal article" date="2011" name="PLoS ONE">
        <title>Ralstonia syzygii, the Blood Disease Bacterium and some Asian R. solanacearum strains form a single genomic species despite divergent lifestyles.</title>
        <authorList>
            <person name="Remenant B."/>
            <person name="de Cambiaire J.C."/>
            <person name="Cellier G."/>
            <person name="Jacobs J.M."/>
            <person name="Mangenot S."/>
            <person name="Barbe V."/>
            <person name="Lajus A."/>
            <person name="Vallenet D."/>
            <person name="Medigue C."/>
            <person name="Fegan M."/>
            <person name="Allen C."/>
            <person name="Prior P."/>
        </authorList>
    </citation>
    <scope>NUCLEOTIDE SEQUENCE</scope>
    <source>
        <strain evidence="2">R24</strain>
    </source>
</reference>
<keyword evidence="1" id="KW-1133">Transmembrane helix</keyword>
<feature type="transmembrane region" description="Helical" evidence="1">
    <location>
        <begin position="190"/>
        <end position="207"/>
    </location>
</feature>
<dbReference type="AlphaFoldDB" id="G3A640"/>
<name>G3A640_9RALS</name>
<proteinExistence type="predicted"/>
<keyword evidence="1" id="KW-0812">Transmembrane</keyword>
<sequence>MVEKSHEEYLACFRGPEQFGDGVGAPAVCDKFGSDPRLTKAYEVALDIRKFEIDLYWKRSNSFWLIVAALGALLIGTLSAKDLGPNLKSLVVFSICVFAAVVAYAWSLVNKAGKFWQRNWEYQVDLLEDAVIGPLYKTVFSKHSPKAEQLYSVSKLNLALSHCVILAFLTCAVLSFCMPCPTDADAVKDIWGKVFFSFVAALAAWYVRREGKADTAKSGVSELRLHYTRRTIAPFATDEDR</sequence>
<accession>G3A640</accession>
<feature type="transmembrane region" description="Helical" evidence="1">
    <location>
        <begin position="90"/>
        <end position="109"/>
    </location>
</feature>